<evidence type="ECO:0000256" key="7">
    <source>
        <dbReference type="ARBA" id="ARBA00022833"/>
    </source>
</evidence>
<evidence type="ECO:0000259" key="10">
    <source>
        <dbReference type="Pfam" id="PF04560"/>
    </source>
</evidence>
<accession>A0A6C0AJE2</accession>
<dbReference type="Pfam" id="PF04566">
    <property type="entry name" value="RNA_pol_Rpb2_4"/>
    <property type="match status" value="1"/>
</dbReference>
<evidence type="ECO:0000256" key="4">
    <source>
        <dbReference type="ARBA" id="ARBA00022679"/>
    </source>
</evidence>
<dbReference type="AlphaFoldDB" id="A0A6C0AJE2"/>
<keyword evidence="8" id="KW-0804">Transcription</keyword>
<dbReference type="Gene3D" id="3.90.1110.10">
    <property type="entry name" value="RNA polymerase Rpb2, domain 2"/>
    <property type="match status" value="1"/>
</dbReference>
<feature type="domain" description="RNA polymerase Rpb2" evidence="13">
    <location>
        <begin position="593"/>
        <end position="651"/>
    </location>
</feature>
<dbReference type="GO" id="GO:0003677">
    <property type="term" value="F:DNA binding"/>
    <property type="evidence" value="ECO:0007669"/>
    <property type="project" value="InterPro"/>
</dbReference>
<dbReference type="PROSITE" id="PS01166">
    <property type="entry name" value="RNA_POL_BETA"/>
    <property type="match status" value="1"/>
</dbReference>
<evidence type="ECO:0000256" key="3">
    <source>
        <dbReference type="ARBA" id="ARBA00022478"/>
    </source>
</evidence>
<keyword evidence="3" id="KW-0240">DNA-directed RNA polymerase</keyword>
<dbReference type="EC" id="2.7.7.6" evidence="2"/>
<dbReference type="Pfam" id="PF00562">
    <property type="entry name" value="RNA_pol_Rpb2_6"/>
    <property type="match status" value="1"/>
</dbReference>
<keyword evidence="7" id="KW-0862">Zinc</keyword>
<dbReference type="InterPro" id="IPR007646">
    <property type="entry name" value="RNA_pol_Rpb2_4"/>
</dbReference>
<dbReference type="CDD" id="cd00653">
    <property type="entry name" value="RNA_pol_B_RPB2"/>
    <property type="match status" value="1"/>
</dbReference>
<dbReference type="SUPFAM" id="SSF64484">
    <property type="entry name" value="beta and beta-prime subunits of DNA dependent RNA-polymerase"/>
    <property type="match status" value="1"/>
</dbReference>
<keyword evidence="4" id="KW-0808">Transferase</keyword>
<comment type="similarity">
    <text evidence="1">Belongs to the RNA polymerase beta chain family.</text>
</comment>
<dbReference type="InterPro" id="IPR007121">
    <property type="entry name" value="RNA_pol_bsu_CS"/>
</dbReference>
<dbReference type="GO" id="GO:0032549">
    <property type="term" value="F:ribonucleoside binding"/>
    <property type="evidence" value="ECO:0007669"/>
    <property type="project" value="InterPro"/>
</dbReference>
<dbReference type="GO" id="GO:0003899">
    <property type="term" value="F:DNA-directed RNA polymerase activity"/>
    <property type="evidence" value="ECO:0007669"/>
    <property type="project" value="UniProtKB-EC"/>
</dbReference>
<protein>
    <recommendedName>
        <fullName evidence="2">DNA-directed RNA polymerase</fullName>
        <ecNumber evidence="2">2.7.7.6</ecNumber>
    </recommendedName>
</protein>
<dbReference type="InterPro" id="IPR007641">
    <property type="entry name" value="RNA_pol_Rpb2_7"/>
</dbReference>
<dbReference type="Gene3D" id="3.90.1800.10">
    <property type="entry name" value="RNA polymerase alpha subunit dimerisation domain"/>
    <property type="match status" value="1"/>
</dbReference>
<evidence type="ECO:0000256" key="1">
    <source>
        <dbReference type="ARBA" id="ARBA00006835"/>
    </source>
</evidence>
<reference evidence="14" key="1">
    <citation type="journal article" date="2020" name="Nature">
        <title>Giant virus diversity and host interactions through global metagenomics.</title>
        <authorList>
            <person name="Schulz F."/>
            <person name="Roux S."/>
            <person name="Paez-Espino D."/>
            <person name="Jungbluth S."/>
            <person name="Walsh D.A."/>
            <person name="Denef V.J."/>
            <person name="McMahon K.D."/>
            <person name="Konstantinidis K.T."/>
            <person name="Eloe-Fadrosh E.A."/>
            <person name="Kyrpides N.C."/>
            <person name="Woyke T."/>
        </authorList>
    </citation>
    <scope>NUCLEOTIDE SEQUENCE</scope>
    <source>
        <strain evidence="14">GVMAG-S-1035237-23</strain>
    </source>
</reference>
<evidence type="ECO:0000259" key="13">
    <source>
        <dbReference type="Pfam" id="PF04566"/>
    </source>
</evidence>
<keyword evidence="5" id="KW-0548">Nucleotidyltransferase</keyword>
<feature type="domain" description="RNA polymerase Rpb2" evidence="10">
    <location>
        <begin position="1096"/>
        <end position="1172"/>
    </location>
</feature>
<dbReference type="InterPro" id="IPR015712">
    <property type="entry name" value="DNA-dir_RNA_pol_su2"/>
</dbReference>
<dbReference type="GO" id="GO:0000428">
    <property type="term" value="C:DNA-directed RNA polymerase complex"/>
    <property type="evidence" value="ECO:0007669"/>
    <property type="project" value="UniProtKB-KW"/>
</dbReference>
<name>A0A6C0AJE2_9ZZZZ</name>
<keyword evidence="6" id="KW-0479">Metal-binding</keyword>
<dbReference type="InterPro" id="IPR007645">
    <property type="entry name" value="RNA_pol_Rpb2_3"/>
</dbReference>
<dbReference type="InterPro" id="IPR007644">
    <property type="entry name" value="RNA_pol_bsu_protrusion"/>
</dbReference>
<dbReference type="InterPro" id="IPR014724">
    <property type="entry name" value="RNA_pol_RPB2_OB-fold"/>
</dbReference>
<dbReference type="Gene3D" id="3.90.1100.10">
    <property type="match status" value="2"/>
</dbReference>
<dbReference type="Pfam" id="PF04563">
    <property type="entry name" value="RNA_pol_Rpb2_1"/>
    <property type="match status" value="1"/>
</dbReference>
<dbReference type="InterPro" id="IPR037033">
    <property type="entry name" value="DNA-dir_RNAP_su2_hyb_sf"/>
</dbReference>
<evidence type="ECO:0000259" key="9">
    <source>
        <dbReference type="Pfam" id="PF00562"/>
    </source>
</evidence>
<evidence type="ECO:0000259" key="12">
    <source>
        <dbReference type="Pfam" id="PF04565"/>
    </source>
</evidence>
<proteinExistence type="inferred from homology"/>
<evidence type="ECO:0000256" key="8">
    <source>
        <dbReference type="ARBA" id="ARBA00023163"/>
    </source>
</evidence>
<evidence type="ECO:0000256" key="2">
    <source>
        <dbReference type="ARBA" id="ARBA00012418"/>
    </source>
</evidence>
<dbReference type="Pfam" id="PF04565">
    <property type="entry name" value="RNA_pol_Rpb2_3"/>
    <property type="match status" value="1"/>
</dbReference>
<dbReference type="Pfam" id="PF04560">
    <property type="entry name" value="RNA_pol_Rpb2_7"/>
    <property type="match status" value="1"/>
</dbReference>
<evidence type="ECO:0000259" key="11">
    <source>
        <dbReference type="Pfam" id="PF04563"/>
    </source>
</evidence>
<sequence length="1175" mass="132471">MEVARHVIDTYFRDVPNPLVRHHLDSFADMLNVKIPNFIRGLNPLTRNLPDGRQIEIFVGGKSGKELVYLPPTDEAGAILFPHTCRLENRTYTFEIRGTMEFDYIIEDSRETVKFEDVIIARLPLMLKSSICPLSTMTSSELLEAGECKFELGGYFVIGGSEKVLLSQERLGDNMFYANKRIQAKTSAPKIAGTVEIEEENKIEGATKEELYEYIAGIRTINETGTRGPYFHFLTLPPKNLKPDDPKLLEKTDDLSSFSKQRLCVIQLPGFAKPVPVLSVFYALGVSNHKDIYDTIFCGVPESERSIYDETFAELVLSHEVFLAQIMKAETDQAQDANLLVLKKQCRTPTQSAVYVNLYNDLFSHCEPSDGESSGSLYRRKAYLLGQMLKMAVDVSLDIKPKSDRDHYKYKRLVSSGDLCFEEFRKVYTTTRDTMLRSMEERVFYEKESYSGKKLKDLVRETPAIYWKSYNFLNEIEKSFKAAWGGKDGVSQELGRISYPGTVAYLRRVNVDMDKTTKQIEARRIHGSSWGFLCPTDNPDGGNVGLIKSLTLFCSLSTASPFKDMLNFVSAFKTFKPLSLIHPSKWLASWTKIHINSDLVGVFTSETEDFHYDMIQKRRSGEISKFVSLCWNRFENEYIIQTDAGRPCRPLYREGVKPETVRRTTSWASFITKVMDYVDAQETESLRVSMEPFSDSQLSEIHGITIFSASGSIVPNSDHNQAPRNMFSCQQIKHACSWANTAYYKRFDTISTILNYAQQPLSQTWTTKHIMGKDGCLGYGENAIVALGIYSGYNQEDSVILNESSMKRGMFNTTYYHTYETSEEMINVMAGTRSEFGNIVTDARFRETVVPQEGKDYTKLDSDGIIAQGSIVTDDTVLVGIVTPVTNEAGQTVGYRDKAYLPKRGQHGIVDAVHRFTVSAPGFGNAVIVLHGVKIRIAEHRVPLLGDKFCSRHGQKGTSGFALAEEDMPYTASGLRPDMIVNPHAFPTRMTIGQFIETMGVKVAVELGAMLDSTPFSSQNRIGELKDIMLKLGMHPYGHELMYNGQTGEMIEAEIFIGPTYYLRLKLMTEDKINYRSTGPRKLLTKQPVEGRADGGGLRIGEMERDGLISHGVSRFVQESMMERSDKHEILFQPETGYLDSTAELEGAKIDTPYSLGLFIRELEAMHISMRLSAP</sequence>
<dbReference type="EMBL" id="MN740649">
    <property type="protein sequence ID" value="QHS79583.1"/>
    <property type="molecule type" value="Genomic_DNA"/>
</dbReference>
<feature type="domain" description="RNA polymerase Rpb2" evidence="12">
    <location>
        <begin position="494"/>
        <end position="555"/>
    </location>
</feature>
<dbReference type="GO" id="GO:0046872">
    <property type="term" value="F:metal ion binding"/>
    <property type="evidence" value="ECO:0007669"/>
    <property type="project" value="UniProtKB-KW"/>
</dbReference>
<evidence type="ECO:0000256" key="6">
    <source>
        <dbReference type="ARBA" id="ARBA00022723"/>
    </source>
</evidence>
<dbReference type="InterPro" id="IPR037034">
    <property type="entry name" value="RNA_pol_Rpb2_2_sf"/>
</dbReference>
<evidence type="ECO:0000256" key="5">
    <source>
        <dbReference type="ARBA" id="ARBA00022695"/>
    </source>
</evidence>
<dbReference type="PANTHER" id="PTHR20856">
    <property type="entry name" value="DNA-DIRECTED RNA POLYMERASE I SUBUNIT 2"/>
    <property type="match status" value="1"/>
</dbReference>
<dbReference type="Gene3D" id="2.40.50.150">
    <property type="match status" value="1"/>
</dbReference>
<organism evidence="14">
    <name type="scientific">viral metagenome</name>
    <dbReference type="NCBI Taxonomy" id="1070528"/>
    <lineage>
        <taxon>unclassified sequences</taxon>
        <taxon>metagenomes</taxon>
        <taxon>organismal metagenomes</taxon>
    </lineage>
</organism>
<dbReference type="InterPro" id="IPR007120">
    <property type="entry name" value="DNA-dir_RNAP_su2_dom"/>
</dbReference>
<evidence type="ECO:0000313" key="14">
    <source>
        <dbReference type="EMBL" id="QHS79583.1"/>
    </source>
</evidence>
<dbReference type="GO" id="GO:0006351">
    <property type="term" value="P:DNA-templated transcription"/>
    <property type="evidence" value="ECO:0007669"/>
    <property type="project" value="InterPro"/>
</dbReference>
<dbReference type="Gene3D" id="2.40.270.10">
    <property type="entry name" value="DNA-directed RNA polymerase, subunit 2, domain 6"/>
    <property type="match status" value="1"/>
</dbReference>
<feature type="domain" description="DNA-directed RNA polymerase subunit 2 hybrid-binding" evidence="9">
    <location>
        <begin position="712"/>
        <end position="1093"/>
    </location>
</feature>
<feature type="domain" description="RNA polymerase beta subunit protrusion" evidence="11">
    <location>
        <begin position="19"/>
        <end position="439"/>
    </location>
</feature>